<feature type="transmembrane region" description="Helical" evidence="1">
    <location>
        <begin position="20"/>
        <end position="39"/>
    </location>
</feature>
<evidence type="ECO:0000313" key="3">
    <source>
        <dbReference type="Proteomes" id="UP000091820"/>
    </source>
</evidence>
<reference evidence="3" key="1">
    <citation type="submission" date="2014-03" db="EMBL/GenBank/DDBJ databases">
        <authorList>
            <person name="Aksoy S."/>
            <person name="Warren W."/>
            <person name="Wilson R.K."/>
        </authorList>
    </citation>
    <scope>NUCLEOTIDE SEQUENCE [LARGE SCALE GENOMIC DNA]</scope>
    <source>
        <strain evidence="3">IAEA</strain>
    </source>
</reference>
<dbReference type="AlphaFoldDB" id="A0A1A9WZ43"/>
<accession>A0A1A9WZ43</accession>
<reference evidence="2" key="2">
    <citation type="submission" date="2020-05" db="UniProtKB">
        <authorList>
            <consortium name="EnsemblMetazoa"/>
        </authorList>
    </citation>
    <scope>IDENTIFICATION</scope>
    <source>
        <strain evidence="2">IAEA</strain>
    </source>
</reference>
<evidence type="ECO:0000313" key="2">
    <source>
        <dbReference type="EnsemblMetazoa" id="GBRI037946-PA"/>
    </source>
</evidence>
<proteinExistence type="predicted"/>
<keyword evidence="3" id="KW-1185">Reference proteome</keyword>
<organism evidence="2 3">
    <name type="scientific">Glossina brevipalpis</name>
    <dbReference type="NCBI Taxonomy" id="37001"/>
    <lineage>
        <taxon>Eukaryota</taxon>
        <taxon>Metazoa</taxon>
        <taxon>Ecdysozoa</taxon>
        <taxon>Arthropoda</taxon>
        <taxon>Hexapoda</taxon>
        <taxon>Insecta</taxon>
        <taxon>Pterygota</taxon>
        <taxon>Neoptera</taxon>
        <taxon>Endopterygota</taxon>
        <taxon>Diptera</taxon>
        <taxon>Brachycera</taxon>
        <taxon>Muscomorpha</taxon>
        <taxon>Hippoboscoidea</taxon>
        <taxon>Glossinidae</taxon>
        <taxon>Glossina</taxon>
    </lineage>
</organism>
<name>A0A1A9WZ43_9MUSC</name>
<keyword evidence="1" id="KW-1133">Transmembrane helix</keyword>
<keyword evidence="1" id="KW-0812">Transmembrane</keyword>
<dbReference type="EnsemblMetazoa" id="GBRI037946-RA">
    <property type="protein sequence ID" value="GBRI037946-PA"/>
    <property type="gene ID" value="GBRI037946"/>
</dbReference>
<keyword evidence="1" id="KW-0472">Membrane</keyword>
<dbReference type="Proteomes" id="UP000091820">
    <property type="component" value="Unassembled WGS sequence"/>
</dbReference>
<sequence length="119" mass="13327">MPSSASLLLGDTTLFTMNSSMRFTAYWGALTGTLMYALLEKFIQTVRPFSSFQYTNHSFSAPNCSFSAGVKSFGILKNLRIISGVLPSIILATVLQYIRLRNQKNSQAVRDKREATKEY</sequence>
<evidence type="ECO:0000256" key="1">
    <source>
        <dbReference type="SAM" id="Phobius"/>
    </source>
</evidence>
<protein>
    <submittedName>
        <fullName evidence="2">Uncharacterized protein</fullName>
    </submittedName>
</protein>
<dbReference type="VEuPathDB" id="VectorBase:GBRI037946"/>